<proteinExistence type="predicted"/>
<keyword evidence="2" id="KW-1185">Reference proteome</keyword>
<gene>
    <name evidence="1" type="ORF">PG999_009883</name>
</gene>
<name>A0AAW0QLW4_9PEZI</name>
<protein>
    <submittedName>
        <fullName evidence="1">Uncharacterized protein</fullName>
    </submittedName>
</protein>
<dbReference type="AlphaFoldDB" id="A0AAW0QLW4"/>
<sequence>MAMCSAPGTILSRSTTLRFSTSLPSATQSMDWPSSWSDTLVDTTSSSIASTVTVYAEGAKKDTTLTSVVVITTTAEPPPAPTNGVFITFISSKATSLVRVKKDPAWAMFEQKLADHYDDICAWPAAATVAAPEEVGSSDVPWPPDLEAGESKIWGHSGCKYYGVKDGAGSFSCDGVEKVQCAVDSNVLDPKATKVLRCVYPLIENMLVPKVRCFIR</sequence>
<evidence type="ECO:0000313" key="1">
    <source>
        <dbReference type="EMBL" id="KAK8106524.1"/>
    </source>
</evidence>
<dbReference type="EMBL" id="JAQQWP010000008">
    <property type="protein sequence ID" value="KAK8106524.1"/>
    <property type="molecule type" value="Genomic_DNA"/>
</dbReference>
<accession>A0AAW0QLW4</accession>
<organism evidence="1 2">
    <name type="scientific">Apiospora kogelbergensis</name>
    <dbReference type="NCBI Taxonomy" id="1337665"/>
    <lineage>
        <taxon>Eukaryota</taxon>
        <taxon>Fungi</taxon>
        <taxon>Dikarya</taxon>
        <taxon>Ascomycota</taxon>
        <taxon>Pezizomycotina</taxon>
        <taxon>Sordariomycetes</taxon>
        <taxon>Xylariomycetidae</taxon>
        <taxon>Amphisphaeriales</taxon>
        <taxon>Apiosporaceae</taxon>
        <taxon>Apiospora</taxon>
    </lineage>
</organism>
<evidence type="ECO:0000313" key="2">
    <source>
        <dbReference type="Proteomes" id="UP001392437"/>
    </source>
</evidence>
<dbReference type="Proteomes" id="UP001392437">
    <property type="component" value="Unassembled WGS sequence"/>
</dbReference>
<comment type="caution">
    <text evidence="1">The sequence shown here is derived from an EMBL/GenBank/DDBJ whole genome shotgun (WGS) entry which is preliminary data.</text>
</comment>
<reference evidence="1 2" key="1">
    <citation type="submission" date="2023-01" db="EMBL/GenBank/DDBJ databases">
        <title>Analysis of 21 Apiospora genomes using comparative genomics revels a genus with tremendous synthesis potential of carbohydrate active enzymes and secondary metabolites.</title>
        <authorList>
            <person name="Sorensen T."/>
        </authorList>
    </citation>
    <scope>NUCLEOTIDE SEQUENCE [LARGE SCALE GENOMIC DNA]</scope>
    <source>
        <strain evidence="1 2">CBS 117206</strain>
    </source>
</reference>